<feature type="compositionally biased region" description="Basic residues" evidence="1">
    <location>
        <begin position="698"/>
        <end position="711"/>
    </location>
</feature>
<protein>
    <submittedName>
        <fullName evidence="2">Uncharacterized protein</fullName>
    </submittedName>
</protein>
<accession>A0A8W8NSP8</accession>
<feature type="region of interest" description="Disordered" evidence="1">
    <location>
        <begin position="69"/>
        <end position="101"/>
    </location>
</feature>
<keyword evidence="3" id="KW-1185">Reference proteome</keyword>
<dbReference type="OMA" id="NTETTRM"/>
<dbReference type="AlphaFoldDB" id="A0A8W8NSP8"/>
<feature type="region of interest" description="Disordered" evidence="1">
    <location>
        <begin position="1097"/>
        <end position="1129"/>
    </location>
</feature>
<reference evidence="2" key="1">
    <citation type="submission" date="2022-08" db="UniProtKB">
        <authorList>
            <consortium name="EnsemblMetazoa"/>
        </authorList>
    </citation>
    <scope>IDENTIFICATION</scope>
    <source>
        <strain evidence="2">05x7-T-G4-1.051#20</strain>
    </source>
</reference>
<sequence>MNEYRFYLTGKDASTWRRLVGRYYWLPDSQIISHLVEVHGLSCKDHCSLDSTPEADELGLPEFIYEDPDAEEETEPFTSIDGQVDQSSTDKTNSNAQSMDPQDLFCQGLNNTGPRPASLDNRWASTSAEEDQNGSFCQGAVITQNIRDSTQHKNQAAELSCEGFPNVTQGQESAPSRAAMETSLLLRCEQSPSVTQLAETDHSDVALQTLLLSAESELPPTQCNSSVLPLASTHGNLPNHSQTDQVNYTSHGPLNSTSHGVRVQRTMPSNYSETALSGNSKSVINCEAFNSTSITAYLHQDKNSPAFDKSVTKTVSSCVVEPALSGNSNSVAFNDGENLQSPLTATENLQSPLTATENLQSPLTATENLQSPLTATENLQSSLTATDNLQSTSTTTENLQSPLTATDNLQSPLTATDNLQSPLTATDNLQSPLTATENLQSSLTATENLQSSLTATDNFQSTSTATENIQSPLAATDNLQSSLTATDNFQSTSTATENIQSPLAATYNLQSPLTATDNVQSTSTATDNLQCPLTAPFMPVIVSVESLSKVAEKESPEPDKPVALPASSKQVLGKQPVVVLLKNKILHTLMEAQFIQNGEDKKAANQETVIKKSRTPTISYKPQEKEQPCDGSLVNQDSIPAPVVDPSDSSDPGYRSSKAPSKNSSAVKKTTIQKPSRKNLEFGTKYPSPSKDMEAEGRKRKGKGRGNSKKKRRPDRFCVYCRQIIKGGRIADHMRGKHKLEPEVQAILKKPFEAQMKFFTAKRREGNYLYNLLLMDKGKNQPLMRERTQSRSKEDEIKVCSDCKGFYSKRCFFKHKCVSDDISRDTRRLRKAFMDNMEKDVGFQNILGRFVHGEIDEFCKSNNSIKTMGYQYYNTHRMKKGMSEEARQTAITDMRELSRLFFHFRIICATGRAVEDMFDTDNMKDLMEAMKLLEALNGSSNYTETGEESALYNTVLRMVKSLDEFYTCTRQFETKKDLVNFKKSFTSKIKRFTVKKQTRISELDAPPEPSGNASMEADNGMCELITEEPSTKQGTSEDTTKEGTFENTSSIISARKHITGDVNTEDTTTGMSAMEHITGEEISEQGTYVDASTNTLSRMPATEEGVRDVGTSDDSPKRKSGRTPVPKQFPDEVNATAKRIRLENVHSEAEEVTEKCPVEKIGRFSVKWSREETHLLRRHFHSYIYTQNDKDDNTGNLPGKKEIQAFLKSHTIGCIKELKEKTQIQKIRTKIFNERKTSRERGWKKLREMEAAKRTVN</sequence>
<name>A0A8W8NSP8_MAGGI</name>
<feature type="compositionally biased region" description="Polar residues" evidence="1">
    <location>
        <begin position="658"/>
        <end position="674"/>
    </location>
</feature>
<dbReference type="PANTHER" id="PTHR33480">
    <property type="entry name" value="SET DOMAIN-CONTAINING PROTEIN-RELATED"/>
    <property type="match status" value="1"/>
</dbReference>
<organism evidence="2 3">
    <name type="scientific">Magallana gigas</name>
    <name type="common">Pacific oyster</name>
    <name type="synonym">Crassostrea gigas</name>
    <dbReference type="NCBI Taxonomy" id="29159"/>
    <lineage>
        <taxon>Eukaryota</taxon>
        <taxon>Metazoa</taxon>
        <taxon>Spiralia</taxon>
        <taxon>Lophotrochozoa</taxon>
        <taxon>Mollusca</taxon>
        <taxon>Bivalvia</taxon>
        <taxon>Autobranchia</taxon>
        <taxon>Pteriomorphia</taxon>
        <taxon>Ostreida</taxon>
        <taxon>Ostreoidea</taxon>
        <taxon>Ostreidae</taxon>
        <taxon>Magallana</taxon>
    </lineage>
</organism>
<dbReference type="PANTHER" id="PTHR33480:SF1">
    <property type="entry name" value="TYR RECOMBINASE DOMAIN-CONTAINING PROTEIN"/>
    <property type="match status" value="1"/>
</dbReference>
<evidence type="ECO:0000256" key="1">
    <source>
        <dbReference type="SAM" id="MobiDB-lite"/>
    </source>
</evidence>
<evidence type="ECO:0000313" key="2">
    <source>
        <dbReference type="EnsemblMetazoa" id="G7197.1:cds"/>
    </source>
</evidence>
<proteinExistence type="predicted"/>
<dbReference type="Proteomes" id="UP000005408">
    <property type="component" value="Unassembled WGS sequence"/>
</dbReference>
<dbReference type="OrthoDB" id="5376140at2759"/>
<feature type="region of interest" description="Disordered" evidence="1">
    <location>
        <begin position="600"/>
        <end position="711"/>
    </location>
</feature>
<dbReference type="EnsemblMetazoa" id="G7197.1">
    <property type="protein sequence ID" value="G7197.1:cds"/>
    <property type="gene ID" value="G7197"/>
</dbReference>
<evidence type="ECO:0000313" key="3">
    <source>
        <dbReference type="Proteomes" id="UP000005408"/>
    </source>
</evidence>
<feature type="region of interest" description="Disordered" evidence="1">
    <location>
        <begin position="386"/>
        <end position="409"/>
    </location>
</feature>
<feature type="compositionally biased region" description="Polar residues" evidence="1">
    <location>
        <begin position="76"/>
        <end position="100"/>
    </location>
</feature>